<dbReference type="InterPro" id="IPR011066">
    <property type="entry name" value="MscS_channel_C_sf"/>
</dbReference>
<dbReference type="AlphaFoldDB" id="A0A558DTU1"/>
<feature type="domain" description="Mechanosensitive ion channel MscS" evidence="8">
    <location>
        <begin position="183"/>
        <end position="250"/>
    </location>
</feature>
<feature type="transmembrane region" description="Helical" evidence="7">
    <location>
        <begin position="63"/>
        <end position="84"/>
    </location>
</feature>
<evidence type="ECO:0000256" key="5">
    <source>
        <dbReference type="ARBA" id="ARBA00022989"/>
    </source>
</evidence>
<dbReference type="OrthoDB" id="9799209at2"/>
<dbReference type="SUPFAM" id="SSF82861">
    <property type="entry name" value="Mechanosensitive channel protein MscS (YggB), transmembrane region"/>
    <property type="match status" value="1"/>
</dbReference>
<evidence type="ECO:0000256" key="2">
    <source>
        <dbReference type="ARBA" id="ARBA00008017"/>
    </source>
</evidence>
<comment type="caution">
    <text evidence="11">The sequence shown here is derived from an EMBL/GenBank/DDBJ whole genome shotgun (WGS) entry which is preliminary data.</text>
</comment>
<proteinExistence type="inferred from homology"/>
<keyword evidence="5 7" id="KW-1133">Transmembrane helix</keyword>
<evidence type="ECO:0000259" key="10">
    <source>
        <dbReference type="Pfam" id="PF21088"/>
    </source>
</evidence>
<evidence type="ECO:0000256" key="3">
    <source>
        <dbReference type="ARBA" id="ARBA00022475"/>
    </source>
</evidence>
<keyword evidence="7" id="KW-0406">Ion transport</keyword>
<accession>A0A558DTU1</accession>
<dbReference type="Pfam" id="PF21088">
    <property type="entry name" value="MS_channel_1st"/>
    <property type="match status" value="1"/>
</dbReference>
<keyword evidence="6 7" id="KW-0472">Membrane</keyword>
<organism evidence="11 12">
    <name type="scientific">Sedimenticola selenatireducens</name>
    <dbReference type="NCBI Taxonomy" id="191960"/>
    <lineage>
        <taxon>Bacteria</taxon>
        <taxon>Pseudomonadati</taxon>
        <taxon>Pseudomonadota</taxon>
        <taxon>Gammaproteobacteria</taxon>
        <taxon>Chromatiales</taxon>
        <taxon>Sedimenticolaceae</taxon>
        <taxon>Sedimenticola</taxon>
    </lineage>
</organism>
<dbReference type="InterPro" id="IPR006685">
    <property type="entry name" value="MscS_channel_2nd"/>
</dbReference>
<evidence type="ECO:0000256" key="4">
    <source>
        <dbReference type="ARBA" id="ARBA00022692"/>
    </source>
</evidence>
<dbReference type="InterPro" id="IPR049142">
    <property type="entry name" value="MS_channel_1st"/>
</dbReference>
<evidence type="ECO:0000259" key="9">
    <source>
        <dbReference type="Pfam" id="PF21082"/>
    </source>
</evidence>
<dbReference type="InterPro" id="IPR010920">
    <property type="entry name" value="LSM_dom_sf"/>
</dbReference>
<comment type="subunit">
    <text evidence="7">Homoheptamer.</text>
</comment>
<dbReference type="PANTHER" id="PTHR30221:SF1">
    <property type="entry name" value="SMALL-CONDUCTANCE MECHANOSENSITIVE CHANNEL"/>
    <property type="match status" value="1"/>
</dbReference>
<dbReference type="InterPro" id="IPR011014">
    <property type="entry name" value="MscS_channel_TM-2"/>
</dbReference>
<dbReference type="SUPFAM" id="SSF50182">
    <property type="entry name" value="Sm-like ribonucleoproteins"/>
    <property type="match status" value="1"/>
</dbReference>
<dbReference type="RefSeq" id="WP_144358004.1">
    <property type="nucleotide sequence ID" value="NZ_VMNH01000005.1"/>
</dbReference>
<keyword evidence="3" id="KW-1003">Cell membrane</keyword>
<protein>
    <recommendedName>
        <fullName evidence="7">Small-conductance mechanosensitive channel</fullName>
    </recommendedName>
</protein>
<dbReference type="PANTHER" id="PTHR30221">
    <property type="entry name" value="SMALL-CONDUCTANCE MECHANOSENSITIVE CHANNEL"/>
    <property type="match status" value="1"/>
</dbReference>
<dbReference type="EMBL" id="VMNH01000005">
    <property type="protein sequence ID" value="TVO76875.1"/>
    <property type="molecule type" value="Genomic_DNA"/>
</dbReference>
<comment type="function">
    <text evidence="7">Mechanosensitive channel that participates in the regulation of osmotic pressure changes within the cell, opening in response to stretch forces in the membrane lipid bilayer, without the need for other proteins. Contributes to normal resistance to hypoosmotic shock. Forms an ion channel of 1.0 nanosiemens conductance with a slight preference for anions.</text>
</comment>
<dbReference type="Pfam" id="PF00924">
    <property type="entry name" value="MS_channel_2nd"/>
    <property type="match status" value="1"/>
</dbReference>
<dbReference type="InterPro" id="IPR023408">
    <property type="entry name" value="MscS_beta-dom_sf"/>
</dbReference>
<dbReference type="Pfam" id="PF21082">
    <property type="entry name" value="MS_channel_3rd"/>
    <property type="match status" value="1"/>
</dbReference>
<feature type="transmembrane region" description="Helical" evidence="7">
    <location>
        <begin position="96"/>
        <end position="118"/>
    </location>
</feature>
<feature type="domain" description="Mechanosensitive ion channel MscS C-terminal" evidence="9">
    <location>
        <begin position="259"/>
        <end position="342"/>
    </location>
</feature>
<feature type="domain" description="Mechanosensitive ion channel transmembrane helices 2/3" evidence="10">
    <location>
        <begin position="141"/>
        <end position="182"/>
    </location>
</feature>
<keyword evidence="7" id="KW-0813">Transport</keyword>
<dbReference type="Gene3D" id="2.30.30.60">
    <property type="match status" value="1"/>
</dbReference>
<evidence type="ECO:0000313" key="11">
    <source>
        <dbReference type="EMBL" id="TVO76875.1"/>
    </source>
</evidence>
<feature type="transmembrane region" description="Helical" evidence="7">
    <location>
        <begin position="20"/>
        <end position="42"/>
    </location>
</feature>
<comment type="caution">
    <text evidence="7">Lacks conserved residue(s) required for the propagation of feature annotation.</text>
</comment>
<name>A0A558DTU1_9GAMM</name>
<dbReference type="Proteomes" id="UP000316649">
    <property type="component" value="Unassembled WGS sequence"/>
</dbReference>
<sequence>MESILEQLKPVIGLFGQSPYMKAAVILLLSLLAAKLVGLFVNRGIRKLTQHTKTSLDDQLITLLHRPLFWTVVLLGMLLAAAVAELSPTLLTATRAAIISLLLFWWMLFGLRASRVILSSFSRHGDATSLVRPQTLPLFTNLVAIIIIALGVYFIFQAWDVDMTAWLASAGIAGIAIGFAAKDTLANLFSGVFILADSPYKIGDYVVIDNTVRGMVTHIGIRSTRLLTRDDVEVTIPNSVMGNSKVINESGGPHEKYRIRIRVSVAYGSDIDQVCALMQAIGEEEPQVCSDPVPRVRFRSFGDSGLVVDLMAWVEKPELRGKVSHELNCTIYKRFMAEGIEIPYMKQDLYIKSLPDTPWQEHNG</sequence>
<evidence type="ECO:0000256" key="7">
    <source>
        <dbReference type="RuleBase" id="RU369025"/>
    </source>
</evidence>
<keyword evidence="7" id="KW-0997">Cell inner membrane</keyword>
<evidence type="ECO:0000256" key="1">
    <source>
        <dbReference type="ARBA" id="ARBA00004651"/>
    </source>
</evidence>
<dbReference type="Gene3D" id="3.30.70.100">
    <property type="match status" value="1"/>
</dbReference>
<keyword evidence="12" id="KW-1185">Reference proteome</keyword>
<dbReference type="InterPro" id="IPR049278">
    <property type="entry name" value="MS_channel_C"/>
</dbReference>
<dbReference type="SUPFAM" id="SSF82689">
    <property type="entry name" value="Mechanosensitive channel protein MscS (YggB), C-terminal domain"/>
    <property type="match status" value="1"/>
</dbReference>
<feature type="transmembrane region" description="Helical" evidence="7">
    <location>
        <begin position="165"/>
        <end position="181"/>
    </location>
</feature>
<keyword evidence="7" id="KW-0407">Ion channel</keyword>
<dbReference type="GO" id="GO:0008381">
    <property type="term" value="F:mechanosensitive monoatomic ion channel activity"/>
    <property type="evidence" value="ECO:0007669"/>
    <property type="project" value="InterPro"/>
</dbReference>
<evidence type="ECO:0000259" key="8">
    <source>
        <dbReference type="Pfam" id="PF00924"/>
    </source>
</evidence>
<evidence type="ECO:0000313" key="12">
    <source>
        <dbReference type="Proteomes" id="UP000316649"/>
    </source>
</evidence>
<evidence type="ECO:0000256" key="6">
    <source>
        <dbReference type="ARBA" id="ARBA00023136"/>
    </source>
</evidence>
<dbReference type="InterPro" id="IPR045275">
    <property type="entry name" value="MscS_archaea/bacteria_type"/>
</dbReference>
<comment type="similarity">
    <text evidence="2 7">Belongs to the MscS (TC 1.A.23) family.</text>
</comment>
<feature type="transmembrane region" description="Helical" evidence="7">
    <location>
        <begin position="138"/>
        <end position="159"/>
    </location>
</feature>
<gene>
    <name evidence="11" type="ORF">FHP88_05465</name>
</gene>
<reference evidence="11 12" key="1">
    <citation type="submission" date="2019-07" db="EMBL/GenBank/DDBJ databases">
        <title>The pathways for chlorine oxyanion respiration interact through the shared metabolite chlorate.</title>
        <authorList>
            <person name="Barnum T.P."/>
            <person name="Cheng Y."/>
            <person name="Hill K.A."/>
            <person name="Lucas L.N."/>
            <person name="Carlson H.K."/>
            <person name="Coates J.D."/>
        </authorList>
    </citation>
    <scope>NUCLEOTIDE SEQUENCE [LARGE SCALE GENOMIC DNA]</scope>
    <source>
        <strain evidence="11 12">BK-1</strain>
    </source>
</reference>
<dbReference type="Gene3D" id="1.10.287.1260">
    <property type="match status" value="1"/>
</dbReference>
<comment type="subcellular location">
    <subcellularLocation>
        <location evidence="7">Cell inner membrane</location>
        <topology evidence="7">Multi-pass membrane protein</topology>
    </subcellularLocation>
    <subcellularLocation>
        <location evidence="1">Cell membrane</location>
        <topology evidence="1">Multi-pass membrane protein</topology>
    </subcellularLocation>
</comment>
<keyword evidence="4 7" id="KW-0812">Transmembrane</keyword>
<dbReference type="GO" id="GO:0005886">
    <property type="term" value="C:plasma membrane"/>
    <property type="evidence" value="ECO:0007669"/>
    <property type="project" value="UniProtKB-SubCell"/>
</dbReference>